<dbReference type="InterPro" id="IPR036237">
    <property type="entry name" value="Xyl_isomerase-like_sf"/>
</dbReference>
<accession>A0A2T2YAP5</accession>
<dbReference type="InterPro" id="IPR006311">
    <property type="entry name" value="TAT_signal"/>
</dbReference>
<reference evidence="2 3" key="1">
    <citation type="submission" date="2018-03" db="EMBL/GenBank/DDBJ databases">
        <title>Adhaeribacter sp. HMF7605 Genome sequencing and assembly.</title>
        <authorList>
            <person name="Kang H."/>
            <person name="Kang J."/>
            <person name="Cha I."/>
            <person name="Kim H."/>
            <person name="Joh K."/>
        </authorList>
    </citation>
    <scope>NUCLEOTIDE SEQUENCE [LARGE SCALE GENOMIC DNA]</scope>
    <source>
        <strain evidence="2 3">HMF7605</strain>
    </source>
</reference>
<dbReference type="Pfam" id="PF01261">
    <property type="entry name" value="AP_endonuc_2"/>
    <property type="match status" value="1"/>
</dbReference>
<dbReference type="GO" id="GO:0016853">
    <property type="term" value="F:isomerase activity"/>
    <property type="evidence" value="ECO:0007669"/>
    <property type="project" value="UniProtKB-KW"/>
</dbReference>
<keyword evidence="2" id="KW-0413">Isomerase</keyword>
<evidence type="ECO:0000259" key="1">
    <source>
        <dbReference type="Pfam" id="PF01261"/>
    </source>
</evidence>
<dbReference type="InterPro" id="IPR013022">
    <property type="entry name" value="Xyl_isomerase-like_TIM-brl"/>
</dbReference>
<protein>
    <submittedName>
        <fullName evidence="2">Xylose isomerase</fullName>
    </submittedName>
</protein>
<keyword evidence="3" id="KW-1185">Reference proteome</keyword>
<dbReference type="Gene3D" id="3.20.20.150">
    <property type="entry name" value="Divalent-metal-dependent TIM barrel enzymes"/>
    <property type="match status" value="1"/>
</dbReference>
<dbReference type="PANTHER" id="PTHR12110:SF41">
    <property type="entry name" value="INOSOSE DEHYDRATASE"/>
    <property type="match status" value="1"/>
</dbReference>
<name>A0A2T2YAP5_9BACT</name>
<organism evidence="2 3">
    <name type="scientific">Adhaeribacter arboris</name>
    <dbReference type="NCBI Taxonomy" id="2072846"/>
    <lineage>
        <taxon>Bacteria</taxon>
        <taxon>Pseudomonadati</taxon>
        <taxon>Bacteroidota</taxon>
        <taxon>Cytophagia</taxon>
        <taxon>Cytophagales</taxon>
        <taxon>Hymenobacteraceae</taxon>
        <taxon>Adhaeribacter</taxon>
    </lineage>
</organism>
<comment type="caution">
    <text evidence="2">The sequence shown here is derived from an EMBL/GenBank/DDBJ whole genome shotgun (WGS) entry which is preliminary data.</text>
</comment>
<dbReference type="PANTHER" id="PTHR12110">
    <property type="entry name" value="HYDROXYPYRUVATE ISOMERASE"/>
    <property type="match status" value="1"/>
</dbReference>
<dbReference type="Proteomes" id="UP000240357">
    <property type="component" value="Unassembled WGS sequence"/>
</dbReference>
<feature type="domain" description="Xylose isomerase-like TIM barrel" evidence="1">
    <location>
        <begin position="80"/>
        <end position="299"/>
    </location>
</feature>
<dbReference type="EMBL" id="PYFT01000001">
    <property type="protein sequence ID" value="PSR52582.1"/>
    <property type="molecule type" value="Genomic_DNA"/>
</dbReference>
<evidence type="ECO:0000313" key="3">
    <source>
        <dbReference type="Proteomes" id="UP000240357"/>
    </source>
</evidence>
<gene>
    <name evidence="2" type="ORF">AHMF7605_03090</name>
</gene>
<proteinExistence type="predicted"/>
<dbReference type="SUPFAM" id="SSF51658">
    <property type="entry name" value="Xylose isomerase-like"/>
    <property type="match status" value="1"/>
</dbReference>
<sequence length="326" mass="35921">MQNRRNFLRASGALMLGGLGGLMLPGCNTKDAKSTSETATADSTATATTNQTTAAANLPAAGLQLYTVRDLLEKDLKGTLQKIADIGYKNMESAAGSKGHYYGMKPKEFASMLDGMGMKIRSNHVLIGGQTKEEAPLPPSVQTLNNGMQQLVDMAAEAGQSYLTCAFLFPSERKTIDQYKKYAELFNKTGEACKKAGLSFAYHNHDFEFQKIDNQVPYDILLNETDKELVKMELDLYWATKSGNDPVGLFEKNPGRFPLWHVKDMDKTEKKFFTEVGNGSIDFKPIFAAAKTSGMEYYFVEQDVTPGNPLDSITTSYKNLGKFVTV</sequence>
<dbReference type="RefSeq" id="WP_106926346.1">
    <property type="nucleotide sequence ID" value="NZ_PYFT01000001.1"/>
</dbReference>
<dbReference type="OrthoDB" id="9798407at2"/>
<evidence type="ECO:0000313" key="2">
    <source>
        <dbReference type="EMBL" id="PSR52582.1"/>
    </source>
</evidence>
<dbReference type="PROSITE" id="PS51318">
    <property type="entry name" value="TAT"/>
    <property type="match status" value="1"/>
</dbReference>
<dbReference type="InterPro" id="IPR050312">
    <property type="entry name" value="IolE/XylAMocC-like"/>
</dbReference>
<dbReference type="AlphaFoldDB" id="A0A2T2YAP5"/>